<dbReference type="AlphaFoldDB" id="A0A4Q5N1H3"/>
<sequence>MNLGPSSRVSRGARTLVALPSRAVVALLRLYQLVVSPLYGSTCRFYPSCSQYALLSVQRHGVIRGARLAAWRLLRCNPWNPGGVDDVPPGKESPHAAHH</sequence>
<comment type="function">
    <text evidence="1">Could be involved in insertion of integral membrane proteins into the membrane.</text>
</comment>
<comment type="similarity">
    <text evidence="1">Belongs to the UPF0161 family.</text>
</comment>
<dbReference type="GO" id="GO:0005886">
    <property type="term" value="C:plasma membrane"/>
    <property type="evidence" value="ECO:0007669"/>
    <property type="project" value="UniProtKB-SubCell"/>
</dbReference>
<keyword evidence="1" id="KW-1003">Cell membrane</keyword>
<dbReference type="InterPro" id="IPR002696">
    <property type="entry name" value="Membr_insert_effic_factor_YidD"/>
</dbReference>
<reference evidence="3 4" key="1">
    <citation type="submission" date="2019-01" db="EMBL/GenBank/DDBJ databases">
        <title>Novel species of Cellulomonas.</title>
        <authorList>
            <person name="Liu Q."/>
            <person name="Xin Y.-H."/>
        </authorList>
    </citation>
    <scope>NUCLEOTIDE SEQUENCE [LARGE SCALE GENOMIC DNA]</scope>
    <source>
        <strain evidence="3 4">HLT2-17</strain>
    </source>
</reference>
<dbReference type="Pfam" id="PF01809">
    <property type="entry name" value="YidD"/>
    <property type="match status" value="1"/>
</dbReference>
<accession>A0A4Q5N1H3</accession>
<dbReference type="HAMAP" id="MF_00386">
    <property type="entry name" value="UPF0161_YidD"/>
    <property type="match status" value="1"/>
</dbReference>
<evidence type="ECO:0000313" key="4">
    <source>
        <dbReference type="Proteomes" id="UP000293764"/>
    </source>
</evidence>
<feature type="region of interest" description="Disordered" evidence="2">
    <location>
        <begin position="80"/>
        <end position="99"/>
    </location>
</feature>
<keyword evidence="4" id="KW-1185">Reference proteome</keyword>
<dbReference type="OrthoDB" id="9801753at2"/>
<dbReference type="PANTHER" id="PTHR33383">
    <property type="entry name" value="MEMBRANE PROTEIN INSERTION EFFICIENCY FACTOR-RELATED"/>
    <property type="match status" value="1"/>
</dbReference>
<keyword evidence="1" id="KW-0472">Membrane</keyword>
<dbReference type="EMBL" id="SDWW01000011">
    <property type="protein sequence ID" value="RYV51886.1"/>
    <property type="molecule type" value="Genomic_DNA"/>
</dbReference>
<name>A0A4Q5N1H3_9MICO</name>
<evidence type="ECO:0000313" key="3">
    <source>
        <dbReference type="EMBL" id="RYV51886.1"/>
    </source>
</evidence>
<comment type="subcellular location">
    <subcellularLocation>
        <location evidence="1">Cell membrane</location>
        <topology evidence="1">Peripheral membrane protein</topology>
        <orientation evidence="1">Cytoplasmic side</orientation>
    </subcellularLocation>
</comment>
<proteinExistence type="inferred from homology"/>
<evidence type="ECO:0000256" key="2">
    <source>
        <dbReference type="SAM" id="MobiDB-lite"/>
    </source>
</evidence>
<protein>
    <recommendedName>
        <fullName evidence="1">Putative membrane protein insertion efficiency factor</fullName>
    </recommendedName>
</protein>
<gene>
    <name evidence="3" type="primary">yidD</name>
    <name evidence="3" type="ORF">EUA98_06140</name>
</gene>
<feature type="compositionally biased region" description="Basic and acidic residues" evidence="2">
    <location>
        <begin position="88"/>
        <end position="99"/>
    </location>
</feature>
<organism evidence="3 4">
    <name type="scientific">Pengzhenrongella frigida</name>
    <dbReference type="NCBI Taxonomy" id="1259133"/>
    <lineage>
        <taxon>Bacteria</taxon>
        <taxon>Bacillati</taxon>
        <taxon>Actinomycetota</taxon>
        <taxon>Actinomycetes</taxon>
        <taxon>Micrococcales</taxon>
        <taxon>Pengzhenrongella</taxon>
    </lineage>
</organism>
<evidence type="ECO:0000256" key="1">
    <source>
        <dbReference type="HAMAP-Rule" id="MF_00386"/>
    </source>
</evidence>
<dbReference type="NCBIfam" id="TIGR00278">
    <property type="entry name" value="membrane protein insertion efficiency factor YidD"/>
    <property type="match status" value="1"/>
</dbReference>
<comment type="caution">
    <text evidence="3">The sequence shown here is derived from an EMBL/GenBank/DDBJ whole genome shotgun (WGS) entry which is preliminary data.</text>
</comment>
<dbReference type="Proteomes" id="UP000293764">
    <property type="component" value="Unassembled WGS sequence"/>
</dbReference>
<dbReference type="PANTHER" id="PTHR33383:SF1">
    <property type="entry name" value="MEMBRANE PROTEIN INSERTION EFFICIENCY FACTOR-RELATED"/>
    <property type="match status" value="1"/>
</dbReference>
<dbReference type="SMART" id="SM01234">
    <property type="entry name" value="Haemolytic"/>
    <property type="match status" value="1"/>
</dbReference>